<evidence type="ECO:0000256" key="3">
    <source>
        <dbReference type="ARBA" id="ARBA00022692"/>
    </source>
</evidence>
<keyword evidence="10" id="KW-0547">Nucleotide-binding</keyword>
<keyword evidence="3 10" id="KW-0812">Transmembrane</keyword>
<dbReference type="GO" id="GO:0005886">
    <property type="term" value="C:plasma membrane"/>
    <property type="evidence" value="ECO:0007669"/>
    <property type="project" value="UniProtKB-SubCell"/>
</dbReference>
<protein>
    <recommendedName>
        <fullName evidence="8">P-type Zn(2+) transporter</fullName>
        <ecNumber evidence="8">7.2.2.12</ecNumber>
    </recommendedName>
</protein>
<reference evidence="12 13" key="1">
    <citation type="submission" date="2014-10" db="EMBL/GenBank/DDBJ databases">
        <title>Genome sequence of Erwinia typographi M043b.</title>
        <authorList>
            <person name="Chan K.-G."/>
            <person name="Tan W.-S."/>
        </authorList>
    </citation>
    <scope>NUCLEOTIDE SEQUENCE [LARGE SCALE GENOMIC DNA]</scope>
    <source>
        <strain evidence="12 13">M043b</strain>
    </source>
</reference>
<evidence type="ECO:0000256" key="7">
    <source>
        <dbReference type="ARBA" id="ARBA00023136"/>
    </source>
</evidence>
<dbReference type="InterPro" id="IPR027256">
    <property type="entry name" value="P-typ_ATPase_IB"/>
</dbReference>
<dbReference type="PANTHER" id="PTHR48085">
    <property type="entry name" value="CADMIUM/ZINC-TRANSPORTING ATPASE HMA2-RELATED"/>
    <property type="match status" value="1"/>
</dbReference>
<evidence type="ECO:0000256" key="2">
    <source>
        <dbReference type="ARBA" id="ARBA00006024"/>
    </source>
</evidence>
<dbReference type="InterPro" id="IPR044492">
    <property type="entry name" value="P_typ_ATPase_HD_dom"/>
</dbReference>
<feature type="transmembrane region" description="Helical" evidence="10">
    <location>
        <begin position="61"/>
        <end position="79"/>
    </location>
</feature>
<feature type="transmembrane region" description="Helical" evidence="10">
    <location>
        <begin position="605"/>
        <end position="624"/>
    </location>
</feature>
<dbReference type="NCBIfam" id="TIGR01525">
    <property type="entry name" value="ATPase-IB_hvy"/>
    <property type="match status" value="1"/>
</dbReference>
<dbReference type="NCBIfam" id="TIGR01494">
    <property type="entry name" value="ATPase_P-type"/>
    <property type="match status" value="1"/>
</dbReference>
<dbReference type="EMBL" id="JRUQ01000092">
    <property type="protein sequence ID" value="KGT86529.1"/>
    <property type="molecule type" value="Genomic_DNA"/>
</dbReference>
<evidence type="ECO:0000256" key="4">
    <source>
        <dbReference type="ARBA" id="ARBA00022723"/>
    </source>
</evidence>
<dbReference type="GO" id="GO:0005524">
    <property type="term" value="F:ATP binding"/>
    <property type="evidence" value="ECO:0007669"/>
    <property type="project" value="UniProtKB-UniRule"/>
</dbReference>
<dbReference type="AlphaFoldDB" id="A0A0A3YM20"/>
<dbReference type="InterPro" id="IPR059000">
    <property type="entry name" value="ATPase_P-type_domA"/>
</dbReference>
<organism evidence="12 13">
    <name type="scientific">Erwinia typographi</name>
    <dbReference type="NCBI Taxonomy" id="371042"/>
    <lineage>
        <taxon>Bacteria</taxon>
        <taxon>Pseudomonadati</taxon>
        <taxon>Pseudomonadota</taxon>
        <taxon>Gammaproteobacteria</taxon>
        <taxon>Enterobacterales</taxon>
        <taxon>Erwiniaceae</taxon>
        <taxon>Erwinia</taxon>
    </lineage>
</organism>
<dbReference type="OrthoDB" id="9814270at2"/>
<feature type="transmembrane region" description="Helical" evidence="10">
    <location>
        <begin position="29"/>
        <end position="49"/>
    </location>
</feature>
<dbReference type="SFLD" id="SFLDS00003">
    <property type="entry name" value="Haloacid_Dehalogenase"/>
    <property type="match status" value="1"/>
</dbReference>
<dbReference type="InterPro" id="IPR001757">
    <property type="entry name" value="P_typ_ATPase"/>
</dbReference>
<evidence type="ECO:0000256" key="9">
    <source>
        <dbReference type="ARBA" id="ARBA00047308"/>
    </source>
</evidence>
<dbReference type="GO" id="GO:0015086">
    <property type="term" value="F:cadmium ion transmembrane transporter activity"/>
    <property type="evidence" value="ECO:0007669"/>
    <property type="project" value="TreeGrafter"/>
</dbReference>
<dbReference type="InterPro" id="IPR036412">
    <property type="entry name" value="HAD-like_sf"/>
</dbReference>
<dbReference type="SFLD" id="SFLDF00027">
    <property type="entry name" value="p-type_atpase"/>
    <property type="match status" value="1"/>
</dbReference>
<dbReference type="SUPFAM" id="SSF81653">
    <property type="entry name" value="Calcium ATPase, transduction domain A"/>
    <property type="match status" value="1"/>
</dbReference>
<keyword evidence="10" id="KW-1003">Cell membrane</keyword>
<dbReference type="SFLD" id="SFLDG00002">
    <property type="entry name" value="C1.7:_P-type_atpase_like"/>
    <property type="match status" value="1"/>
</dbReference>
<dbReference type="InterPro" id="IPR008250">
    <property type="entry name" value="ATPase_P-typ_transduc_dom_A_sf"/>
</dbReference>
<dbReference type="Gene3D" id="2.70.150.10">
    <property type="entry name" value="Calcium-transporting ATPase, cytoplasmic transduction domain A"/>
    <property type="match status" value="1"/>
</dbReference>
<gene>
    <name evidence="12" type="ORF">NG99_25290</name>
</gene>
<keyword evidence="13" id="KW-1185">Reference proteome</keyword>
<dbReference type="InterPro" id="IPR018303">
    <property type="entry name" value="ATPase_P-typ_P_site"/>
</dbReference>
<dbReference type="InterPro" id="IPR023299">
    <property type="entry name" value="ATPase_P-typ_cyto_dom_N"/>
</dbReference>
<feature type="transmembrane region" description="Helical" evidence="10">
    <location>
        <begin position="579"/>
        <end position="599"/>
    </location>
</feature>
<dbReference type="SUPFAM" id="SSF81665">
    <property type="entry name" value="Calcium ATPase, transmembrane domain M"/>
    <property type="match status" value="1"/>
</dbReference>
<name>A0A0A3YM20_9GAMM</name>
<dbReference type="PROSITE" id="PS00154">
    <property type="entry name" value="ATPASE_E1_E2"/>
    <property type="match status" value="1"/>
</dbReference>
<evidence type="ECO:0000256" key="8">
    <source>
        <dbReference type="ARBA" id="ARBA00039097"/>
    </source>
</evidence>
<evidence type="ECO:0000256" key="5">
    <source>
        <dbReference type="ARBA" id="ARBA00022967"/>
    </source>
</evidence>
<evidence type="ECO:0000256" key="10">
    <source>
        <dbReference type="RuleBase" id="RU362081"/>
    </source>
</evidence>
<comment type="similarity">
    <text evidence="2 10">Belongs to the cation transport ATPase (P-type) (TC 3.A.3) family. Type IB subfamily.</text>
</comment>
<dbReference type="RefSeq" id="WP_034899196.1">
    <property type="nucleotide sequence ID" value="NZ_JRUQ01000092.1"/>
</dbReference>
<proteinExistence type="inferred from homology"/>
<dbReference type="STRING" id="371042.NG99_25290"/>
<evidence type="ECO:0000313" key="13">
    <source>
        <dbReference type="Proteomes" id="UP000030351"/>
    </source>
</evidence>
<evidence type="ECO:0000256" key="6">
    <source>
        <dbReference type="ARBA" id="ARBA00022989"/>
    </source>
</evidence>
<dbReference type="EC" id="7.2.2.12" evidence="8"/>
<feature type="transmembrane region" description="Helical" evidence="10">
    <location>
        <begin position="280"/>
        <end position="307"/>
    </location>
</feature>
<comment type="catalytic activity">
    <reaction evidence="9">
        <text>Zn(2+)(in) + ATP + H2O = Zn(2+)(out) + ADP + phosphate + H(+)</text>
        <dbReference type="Rhea" id="RHEA:20621"/>
        <dbReference type="ChEBI" id="CHEBI:15377"/>
        <dbReference type="ChEBI" id="CHEBI:15378"/>
        <dbReference type="ChEBI" id="CHEBI:29105"/>
        <dbReference type="ChEBI" id="CHEBI:30616"/>
        <dbReference type="ChEBI" id="CHEBI:43474"/>
        <dbReference type="ChEBI" id="CHEBI:456216"/>
        <dbReference type="EC" id="7.2.2.12"/>
    </reaction>
</comment>
<dbReference type="InterPro" id="IPR051014">
    <property type="entry name" value="Cation_Transport_ATPase_IB"/>
</dbReference>
<dbReference type="Proteomes" id="UP000030351">
    <property type="component" value="Unassembled WGS sequence"/>
</dbReference>
<evidence type="ECO:0000313" key="12">
    <source>
        <dbReference type="EMBL" id="KGT86529.1"/>
    </source>
</evidence>
<dbReference type="InterPro" id="IPR023214">
    <property type="entry name" value="HAD_sf"/>
</dbReference>
<keyword evidence="10" id="KW-0067">ATP-binding</keyword>
<dbReference type="GO" id="GO:0016463">
    <property type="term" value="F:P-type zinc transporter activity"/>
    <property type="evidence" value="ECO:0007669"/>
    <property type="project" value="UniProtKB-EC"/>
</dbReference>
<comment type="caution">
    <text evidence="12">The sequence shown here is derived from an EMBL/GenBank/DDBJ whole genome shotgun (WGS) entry which is preliminary data.</text>
</comment>
<evidence type="ECO:0000256" key="1">
    <source>
        <dbReference type="ARBA" id="ARBA00004370"/>
    </source>
</evidence>
<feature type="transmembrane region" description="Helical" evidence="10">
    <location>
        <begin position="256"/>
        <end position="274"/>
    </location>
</feature>
<dbReference type="Gene3D" id="3.40.50.1000">
    <property type="entry name" value="HAD superfamily/HAD-like"/>
    <property type="match status" value="1"/>
</dbReference>
<dbReference type="PRINTS" id="PR00119">
    <property type="entry name" value="CATATPASE"/>
</dbReference>
<feature type="transmembrane region" description="Helical" evidence="10">
    <location>
        <begin position="91"/>
        <end position="121"/>
    </location>
</feature>
<keyword evidence="4 10" id="KW-0479">Metal-binding</keyword>
<dbReference type="Gene3D" id="3.40.1110.10">
    <property type="entry name" value="Calcium-transporting ATPase, cytoplasmic domain N"/>
    <property type="match status" value="1"/>
</dbReference>
<dbReference type="Pfam" id="PF00702">
    <property type="entry name" value="Hydrolase"/>
    <property type="match status" value="1"/>
</dbReference>
<feature type="domain" description="P-type ATPase A" evidence="11">
    <location>
        <begin position="140"/>
        <end position="239"/>
    </location>
</feature>
<dbReference type="GO" id="GO:0046872">
    <property type="term" value="F:metal ion binding"/>
    <property type="evidence" value="ECO:0007669"/>
    <property type="project" value="UniProtKB-KW"/>
</dbReference>
<dbReference type="InterPro" id="IPR023298">
    <property type="entry name" value="ATPase_P-typ_TM_dom_sf"/>
</dbReference>
<dbReference type="GO" id="GO:0016887">
    <property type="term" value="F:ATP hydrolysis activity"/>
    <property type="evidence" value="ECO:0007669"/>
    <property type="project" value="InterPro"/>
</dbReference>
<accession>A0A0A3YM20</accession>
<keyword evidence="5" id="KW-1278">Translocase</keyword>
<sequence>MSQQCSHGHLHFNSDLQTPAEQRRMSRQLTLAMITIGLLLLSLLWRVIAPQQPAISDILSGVAWLLVAVPVFRAGWHSLLHPDLHGVTDLLIVLAMLGAWALGDLMTAALLPVIMIFGHILEERSVMGTRQAIAGLSKLAHSQARRVRSDGSLENISSHHLRPGDVVDIRAGDQIPADGRILSGHASLDVASITGESVPVEASAGMSVFGGTLNLNGLLRVEVTHTGEESTLGKVLALMKNAEQAKPPITRMLERYASHYLVLVLLIAATTWFLTYNSQAMLAVLVAACPCALVLSAPATSMAGIAVAARHGILIRNAAFLEELADVDAVIIDKTGTLTQGRLRLVDVMLTTEHPREAILRLASALGAASNHPVSQAMAEAIPAGEDIPLRDVEEIHGLGVVATTDAGQVLLGRRELFVRYQVNTVPLPDHDGPVVGLAEAGIFLGWFLLDDTLRPEAPEAMATLKTLGIHRLLLLTGDRKVVAQRVASRTGIDELTAEMLPAEKLQQVQQAVNEGWRPMVVGDGINDALALKAGSVGIAMGGNGADIALASADVVLTGSDLRRLPLAIRLSRRCRSTLRVNVFIGLGWTILIVVAAAMGFLGSAGALVAALLHNLSTLLVLLNTGRLLQFDDRHGQTVTASLTE</sequence>
<evidence type="ECO:0000259" key="11">
    <source>
        <dbReference type="Pfam" id="PF00122"/>
    </source>
</evidence>
<comment type="subcellular location">
    <subcellularLocation>
        <location evidence="10">Cell membrane</location>
    </subcellularLocation>
    <subcellularLocation>
        <location evidence="1">Membrane</location>
    </subcellularLocation>
</comment>
<keyword evidence="6 10" id="KW-1133">Transmembrane helix</keyword>
<dbReference type="Pfam" id="PF00122">
    <property type="entry name" value="E1-E2_ATPase"/>
    <property type="match status" value="1"/>
</dbReference>
<dbReference type="eggNOG" id="COG2217">
    <property type="taxonomic scope" value="Bacteria"/>
</dbReference>
<keyword evidence="7 10" id="KW-0472">Membrane</keyword>
<dbReference type="PANTHER" id="PTHR48085:SF5">
    <property type="entry name" value="CADMIUM_ZINC-TRANSPORTING ATPASE HMA4-RELATED"/>
    <property type="match status" value="1"/>
</dbReference>
<dbReference type="NCBIfam" id="TIGR01512">
    <property type="entry name" value="ATPase-IB2_Cd"/>
    <property type="match status" value="1"/>
</dbReference>
<dbReference type="SUPFAM" id="SSF56784">
    <property type="entry name" value="HAD-like"/>
    <property type="match status" value="1"/>
</dbReference>